<feature type="domain" description="MacB-like periplasmic core" evidence="8">
    <location>
        <begin position="96"/>
        <end position="321"/>
    </location>
</feature>
<evidence type="ECO:0000259" key="8">
    <source>
        <dbReference type="Pfam" id="PF12704"/>
    </source>
</evidence>
<dbReference type="RefSeq" id="WP_346754697.1">
    <property type="nucleotide sequence ID" value="NZ_JAUJEA010000012.1"/>
</dbReference>
<keyword evidence="4 6" id="KW-1133">Transmembrane helix</keyword>
<dbReference type="EMBL" id="JAUJEA010000012">
    <property type="protein sequence ID" value="MDN5204673.1"/>
    <property type="molecule type" value="Genomic_DNA"/>
</dbReference>
<keyword evidence="3 6" id="KW-0812">Transmembrane</keyword>
<dbReference type="InterPro" id="IPR003838">
    <property type="entry name" value="ABC3_permease_C"/>
</dbReference>
<feature type="transmembrane region" description="Helical" evidence="6">
    <location>
        <begin position="833"/>
        <end position="855"/>
    </location>
</feature>
<feature type="transmembrane region" description="Helical" evidence="6">
    <location>
        <begin position="801"/>
        <end position="821"/>
    </location>
</feature>
<dbReference type="InterPro" id="IPR025857">
    <property type="entry name" value="MacB_PCD"/>
</dbReference>
<evidence type="ECO:0000313" key="9">
    <source>
        <dbReference type="EMBL" id="MDN5204673.1"/>
    </source>
</evidence>
<protein>
    <submittedName>
        <fullName evidence="9">ABC transporter permease</fullName>
    </submittedName>
</protein>
<dbReference type="Proteomes" id="UP001172082">
    <property type="component" value="Unassembled WGS sequence"/>
</dbReference>
<evidence type="ECO:0000256" key="4">
    <source>
        <dbReference type="ARBA" id="ARBA00022989"/>
    </source>
</evidence>
<dbReference type="NCBIfam" id="NF038404">
    <property type="entry name" value="perm_prefix_2"/>
    <property type="match status" value="1"/>
</dbReference>
<name>A0ABT8KWA5_9BACT</name>
<feature type="domain" description="ABC3 transporter permease C-terminal" evidence="7">
    <location>
        <begin position="749"/>
        <end position="857"/>
    </location>
</feature>
<evidence type="ECO:0000313" key="10">
    <source>
        <dbReference type="Proteomes" id="UP001172082"/>
    </source>
</evidence>
<comment type="subcellular location">
    <subcellularLocation>
        <location evidence="1">Cell membrane</location>
        <topology evidence="1">Multi-pass membrane protein</topology>
    </subcellularLocation>
</comment>
<keyword evidence="5 6" id="KW-0472">Membrane</keyword>
<feature type="domain" description="MacB-like periplasmic core" evidence="8">
    <location>
        <begin position="576"/>
        <end position="689"/>
    </location>
</feature>
<reference evidence="9" key="1">
    <citation type="submission" date="2023-06" db="EMBL/GenBank/DDBJ databases">
        <title>Genomic of Parafulvivirga corallium.</title>
        <authorList>
            <person name="Wang G."/>
        </authorList>
    </citation>
    <scope>NUCLEOTIDE SEQUENCE</scope>
    <source>
        <strain evidence="9">BMA10</strain>
    </source>
</reference>
<feature type="transmembrane region" description="Helical" evidence="6">
    <location>
        <begin position="97"/>
        <end position="121"/>
    </location>
</feature>
<keyword evidence="2" id="KW-1003">Cell membrane</keyword>
<accession>A0ABT8KWA5</accession>
<comment type="caution">
    <text evidence="9">The sequence shown here is derived from an EMBL/GenBank/DDBJ whole genome shotgun (WGS) entry which is preliminary data.</text>
</comment>
<evidence type="ECO:0000256" key="1">
    <source>
        <dbReference type="ARBA" id="ARBA00004651"/>
    </source>
</evidence>
<evidence type="ECO:0000256" key="3">
    <source>
        <dbReference type="ARBA" id="ARBA00022692"/>
    </source>
</evidence>
<evidence type="ECO:0000256" key="6">
    <source>
        <dbReference type="SAM" id="Phobius"/>
    </source>
</evidence>
<feature type="transmembrane region" description="Helical" evidence="6">
    <location>
        <begin position="500"/>
        <end position="523"/>
    </location>
</feature>
<dbReference type="Pfam" id="PF12704">
    <property type="entry name" value="MacB_PCD"/>
    <property type="match status" value="2"/>
</dbReference>
<sequence>MKHHKKIPPKLADRFLSWFCKGELLEEIQGDLHEYYEELVDKPKWKRNLLYWFHVLNFLRPFAIKKSRSYNSDHSAMLRHNFVISIRKLKRNKTYTAINVFGLTVGIACVIVIFILVRYHLSFDTFHTNSERIYRVITELHQEDINYVRGVPSPLGEAIRSDFTFAEEVAMVTFLNDRLISIPSFEGEKKFKETIVFAEPAFFNILNFPLVRGNKNTILKEPNTAIVTERIAKKYFGEEEPIGQTIQIDNKLNLIITGILKDLPINTDRQQEIYIPYSGIKDHSPWLDHKAWWFSVNQFRQCFVLPKSDVSLVEIDEALSAISEKYYDERNSKIFQFKLQHLSDIHFNPDLGGYIERKNLWALAFIGFFMIITSCVNFINLATAQALGRSREIGVKKVLGGLRGQLFWQFITETTLISALAIGLAVGLAYFALPFVNQLFDTRLGIDLLRDTYLLTFLSMLLFVVIFFSGSYPGLMLAGFKPVRALKSNLTQKHIGGFSLRRGLIIVQFAISQLLLIGAIVIANQMRYTQQADMGFEKEAVIMLPLHGDKTSKKSILHTRFSRIAGVEQVTFCDAAPASEFTPNTNIRVDSRAEDENFSIHYRTGDQNYVPLFGLQIVEGRNLHPSDTIREYLINEATVKRLGIISNQDAIGKKIFINGKKGTIVGVVKDFHFRSFHETIDPLCITTWSDTYVNCAVKINLTNLKSTLEALEKNWNEVYPDQIYEYDFLDERIARFYEQDNIMLWLIQVFAAIAIVIGCLGLYGLVSFMIAHKTKEVGVRKVLGASIKSILWIFGKEFTRLLIIAFIVAAPFGWWVMNSWLENFAYRIEIGTNTFAIALVVTFLVAIVTVGYHAIKAALANPTQCLRNE</sequence>
<dbReference type="InterPro" id="IPR050250">
    <property type="entry name" value="Macrolide_Exporter_MacB"/>
</dbReference>
<keyword evidence="10" id="KW-1185">Reference proteome</keyword>
<feature type="transmembrane region" description="Helical" evidence="6">
    <location>
        <begin position="453"/>
        <end position="480"/>
    </location>
</feature>
<evidence type="ECO:0000256" key="5">
    <source>
        <dbReference type="ARBA" id="ARBA00023136"/>
    </source>
</evidence>
<dbReference type="PANTHER" id="PTHR30572:SF18">
    <property type="entry name" value="ABC-TYPE MACROLIDE FAMILY EXPORT SYSTEM PERMEASE COMPONENT 2"/>
    <property type="match status" value="1"/>
</dbReference>
<feature type="transmembrane region" description="Helical" evidence="6">
    <location>
        <begin position="360"/>
        <end position="382"/>
    </location>
</feature>
<evidence type="ECO:0000256" key="2">
    <source>
        <dbReference type="ARBA" id="ARBA00022475"/>
    </source>
</evidence>
<organism evidence="9 10">
    <name type="scientific">Splendidivirga corallicola</name>
    <dbReference type="NCBI Taxonomy" id="3051826"/>
    <lineage>
        <taxon>Bacteria</taxon>
        <taxon>Pseudomonadati</taxon>
        <taxon>Bacteroidota</taxon>
        <taxon>Cytophagia</taxon>
        <taxon>Cytophagales</taxon>
        <taxon>Splendidivirgaceae</taxon>
        <taxon>Splendidivirga</taxon>
    </lineage>
</organism>
<dbReference type="InterPro" id="IPR047699">
    <property type="entry name" value="Permease_put_prefix"/>
</dbReference>
<dbReference type="Pfam" id="PF02687">
    <property type="entry name" value="FtsX"/>
    <property type="match status" value="2"/>
</dbReference>
<feature type="transmembrane region" description="Helical" evidence="6">
    <location>
        <begin position="406"/>
        <end position="433"/>
    </location>
</feature>
<feature type="domain" description="ABC3 transporter permease C-terminal" evidence="7">
    <location>
        <begin position="365"/>
        <end position="479"/>
    </location>
</feature>
<gene>
    <name evidence="9" type="ORF">QQ008_24995</name>
</gene>
<proteinExistence type="predicted"/>
<dbReference type="PANTHER" id="PTHR30572">
    <property type="entry name" value="MEMBRANE COMPONENT OF TRANSPORTER-RELATED"/>
    <property type="match status" value="1"/>
</dbReference>
<evidence type="ECO:0000259" key="7">
    <source>
        <dbReference type="Pfam" id="PF02687"/>
    </source>
</evidence>
<feature type="transmembrane region" description="Helical" evidence="6">
    <location>
        <begin position="742"/>
        <end position="766"/>
    </location>
</feature>